<dbReference type="Gene3D" id="3.30.420.10">
    <property type="entry name" value="Ribonuclease H-like superfamily/Ribonuclease H"/>
    <property type="match status" value="1"/>
</dbReference>
<comment type="caution">
    <text evidence="2">The sequence shown here is derived from an EMBL/GenBank/DDBJ whole genome shotgun (WGS) entry which is preliminary data.</text>
</comment>
<proteinExistence type="predicted"/>
<dbReference type="EMBL" id="QRBI01000093">
    <property type="protein sequence ID" value="RMC21247.1"/>
    <property type="molecule type" value="Genomic_DNA"/>
</dbReference>
<evidence type="ECO:0000313" key="2">
    <source>
        <dbReference type="EMBL" id="RMC21247.1"/>
    </source>
</evidence>
<feature type="domain" description="RNase H type-1" evidence="1">
    <location>
        <begin position="1"/>
        <end position="80"/>
    </location>
</feature>
<dbReference type="InterPro" id="IPR036397">
    <property type="entry name" value="RNaseH_sf"/>
</dbReference>
<dbReference type="AlphaFoldDB" id="A0A3M0LQA9"/>
<dbReference type="Proteomes" id="UP000269221">
    <property type="component" value="Unassembled WGS sequence"/>
</dbReference>
<dbReference type="SUPFAM" id="SSF53098">
    <property type="entry name" value="Ribonuclease H-like"/>
    <property type="match status" value="1"/>
</dbReference>
<dbReference type="InterPro" id="IPR012337">
    <property type="entry name" value="RNaseH-like_sf"/>
</dbReference>
<dbReference type="OrthoDB" id="9950135at2759"/>
<dbReference type="GO" id="GO:0004523">
    <property type="term" value="F:RNA-DNA hybrid ribonuclease activity"/>
    <property type="evidence" value="ECO:0007669"/>
    <property type="project" value="InterPro"/>
</dbReference>
<evidence type="ECO:0000259" key="1">
    <source>
        <dbReference type="PROSITE" id="PS50879"/>
    </source>
</evidence>
<sequence length="167" mass="18571">MDSRYAFGMVHAHGAIWKERGLLNSQGESIKHAQEILRLLDAIQLPEKVAIMHIKEHQKVSSELAEGNMLVNREAKDAAKGEVPDKAVEAALIPDGKISIEEFRLKIKGCAIRGYDIDFNITQVCTEYHKNQTKITPPVPRKAVITKMPAIPEVEEQITPVVTKIGP</sequence>
<name>A0A3M0LQA9_HIRRU</name>
<reference evidence="2 3" key="1">
    <citation type="submission" date="2018-07" db="EMBL/GenBank/DDBJ databases">
        <title>A high quality draft genome assembly of the barn swallow (H. rustica rustica).</title>
        <authorList>
            <person name="Formenti G."/>
            <person name="Chiara M."/>
            <person name="Poveda L."/>
            <person name="Francoijs K.-J."/>
            <person name="Bonisoli-Alquati A."/>
            <person name="Canova L."/>
            <person name="Gianfranceschi L."/>
            <person name="Horner D.S."/>
            <person name="Saino N."/>
        </authorList>
    </citation>
    <scope>NUCLEOTIDE SEQUENCE [LARGE SCALE GENOMIC DNA]</scope>
    <source>
        <strain evidence="2">Chelidonia</strain>
        <tissue evidence="2">Blood</tissue>
    </source>
</reference>
<keyword evidence="3" id="KW-1185">Reference proteome</keyword>
<dbReference type="GO" id="GO:0003676">
    <property type="term" value="F:nucleic acid binding"/>
    <property type="evidence" value="ECO:0007669"/>
    <property type="project" value="InterPro"/>
</dbReference>
<dbReference type="InterPro" id="IPR002156">
    <property type="entry name" value="RNaseH_domain"/>
</dbReference>
<dbReference type="Pfam" id="PF00075">
    <property type="entry name" value="RNase_H"/>
    <property type="match status" value="1"/>
</dbReference>
<evidence type="ECO:0000313" key="3">
    <source>
        <dbReference type="Proteomes" id="UP000269221"/>
    </source>
</evidence>
<gene>
    <name evidence="2" type="ORF">DUI87_02106</name>
</gene>
<accession>A0A3M0LQA9</accession>
<dbReference type="STRING" id="333673.A0A3M0LQA9"/>
<protein>
    <recommendedName>
        <fullName evidence="1">RNase H type-1 domain-containing protein</fullName>
    </recommendedName>
</protein>
<dbReference type="PROSITE" id="PS50879">
    <property type="entry name" value="RNASE_H_1"/>
    <property type="match status" value="1"/>
</dbReference>
<organism evidence="2 3">
    <name type="scientific">Hirundo rustica rustica</name>
    <dbReference type="NCBI Taxonomy" id="333673"/>
    <lineage>
        <taxon>Eukaryota</taxon>
        <taxon>Metazoa</taxon>
        <taxon>Chordata</taxon>
        <taxon>Craniata</taxon>
        <taxon>Vertebrata</taxon>
        <taxon>Euteleostomi</taxon>
        <taxon>Archelosauria</taxon>
        <taxon>Archosauria</taxon>
        <taxon>Dinosauria</taxon>
        <taxon>Saurischia</taxon>
        <taxon>Theropoda</taxon>
        <taxon>Coelurosauria</taxon>
        <taxon>Aves</taxon>
        <taxon>Neognathae</taxon>
        <taxon>Neoaves</taxon>
        <taxon>Telluraves</taxon>
        <taxon>Australaves</taxon>
        <taxon>Passeriformes</taxon>
        <taxon>Sylvioidea</taxon>
        <taxon>Hirundinidae</taxon>
        <taxon>Hirundo</taxon>
    </lineage>
</organism>